<dbReference type="GeneID" id="38781809"/>
<evidence type="ECO:0000256" key="1">
    <source>
        <dbReference type="ARBA" id="ARBA00006795"/>
    </source>
</evidence>
<feature type="compositionally biased region" description="Basic residues" evidence="2">
    <location>
        <begin position="23"/>
        <end position="32"/>
    </location>
</feature>
<dbReference type="AlphaFoldDB" id="A0A401GRN4"/>
<feature type="compositionally biased region" description="Basic and acidic residues" evidence="2">
    <location>
        <begin position="33"/>
        <end position="54"/>
    </location>
</feature>
<dbReference type="EMBL" id="BFAD01000007">
    <property type="protein sequence ID" value="GBE84892.1"/>
    <property type="molecule type" value="Genomic_DNA"/>
</dbReference>
<dbReference type="STRING" id="139825.A0A401GRN4"/>
<proteinExistence type="inferred from homology"/>
<organism evidence="5 6">
    <name type="scientific">Sparassis crispa</name>
    <dbReference type="NCBI Taxonomy" id="139825"/>
    <lineage>
        <taxon>Eukaryota</taxon>
        <taxon>Fungi</taxon>
        <taxon>Dikarya</taxon>
        <taxon>Basidiomycota</taxon>
        <taxon>Agaricomycotina</taxon>
        <taxon>Agaricomycetes</taxon>
        <taxon>Polyporales</taxon>
        <taxon>Sparassidaceae</taxon>
        <taxon>Sparassis</taxon>
    </lineage>
</organism>
<comment type="similarity">
    <text evidence="1">Belongs to the CWF19 family.</text>
</comment>
<feature type="compositionally biased region" description="Low complexity" evidence="2">
    <location>
        <begin position="300"/>
        <end position="311"/>
    </location>
</feature>
<dbReference type="FunCoup" id="A0A401GRN4">
    <property type="interactions" value="112"/>
</dbReference>
<feature type="compositionally biased region" description="Polar residues" evidence="2">
    <location>
        <begin position="151"/>
        <end position="160"/>
    </location>
</feature>
<dbReference type="SUPFAM" id="SSF54197">
    <property type="entry name" value="HIT-like"/>
    <property type="match status" value="1"/>
</dbReference>
<dbReference type="GO" id="GO:0071014">
    <property type="term" value="C:post-mRNA release spliceosomal complex"/>
    <property type="evidence" value="ECO:0007669"/>
    <property type="project" value="TreeGrafter"/>
</dbReference>
<dbReference type="PANTHER" id="PTHR12072">
    <property type="entry name" value="CWF19, CELL CYCLE CONTROL PROTEIN"/>
    <property type="match status" value="1"/>
</dbReference>
<feature type="domain" description="Cwf19-like protein C-terminal" evidence="3">
    <location>
        <begin position="678"/>
        <end position="797"/>
    </location>
</feature>
<dbReference type="Pfam" id="PF04676">
    <property type="entry name" value="CwfJ_C_2"/>
    <property type="match status" value="1"/>
</dbReference>
<dbReference type="Gene3D" id="3.30.428.10">
    <property type="entry name" value="HIT-like"/>
    <property type="match status" value="1"/>
</dbReference>
<accession>A0A401GRN4</accession>
<keyword evidence="6" id="KW-1185">Reference proteome</keyword>
<feature type="domain" description="Cwf19-like C-terminal" evidence="4">
    <location>
        <begin position="545"/>
        <end position="669"/>
    </location>
</feature>
<dbReference type="Pfam" id="PF04677">
    <property type="entry name" value="CwfJ_C_1"/>
    <property type="match status" value="1"/>
</dbReference>
<feature type="compositionally biased region" description="Basic and acidic residues" evidence="2">
    <location>
        <begin position="177"/>
        <end position="191"/>
    </location>
</feature>
<dbReference type="InterPro" id="IPR006768">
    <property type="entry name" value="Cwf19-like_C_dom-1"/>
</dbReference>
<dbReference type="InterPro" id="IPR006767">
    <property type="entry name" value="Cwf19-like_C_dom-2"/>
</dbReference>
<evidence type="ECO:0000313" key="6">
    <source>
        <dbReference type="Proteomes" id="UP000287166"/>
    </source>
</evidence>
<comment type="caution">
    <text evidence="5">The sequence shown here is derived from an EMBL/GenBank/DDBJ whole genome shotgun (WGS) entry which is preliminary data.</text>
</comment>
<dbReference type="InParanoid" id="A0A401GRN4"/>
<feature type="compositionally biased region" description="Polar residues" evidence="2">
    <location>
        <begin position="319"/>
        <end position="328"/>
    </location>
</feature>
<feature type="compositionally biased region" description="Basic and acidic residues" evidence="2">
    <location>
        <begin position="259"/>
        <end position="295"/>
    </location>
</feature>
<dbReference type="PANTHER" id="PTHR12072:SF5">
    <property type="entry name" value="CWF19-LIKE PROTEIN 2"/>
    <property type="match status" value="1"/>
</dbReference>
<name>A0A401GRN4_9APHY</name>
<evidence type="ECO:0000256" key="2">
    <source>
        <dbReference type="SAM" id="MobiDB-lite"/>
    </source>
</evidence>
<dbReference type="Proteomes" id="UP000287166">
    <property type="component" value="Unassembled WGS sequence"/>
</dbReference>
<evidence type="ECO:0000259" key="4">
    <source>
        <dbReference type="Pfam" id="PF04677"/>
    </source>
</evidence>
<sequence length="803" mass="90328">MGHKDKDAKLVSNHESPRDKPHHEHKSKRKHKSDKDSGKAKRRRKDDEHVHIVDDDPNDDDMWVEKNIDMEGEEPLATTIPTAESMKLTSRAFVEPSDPPLPPSLKTESSLKRDEWMLMPPSAPTIPKERPSSRMSMPTGDESLTEDYGEPSQNARNTSGGVDFFSSLGTDIRKKKPEPDRPDPDKPKISNKELNTTLKEGGSLGDIPATAPKAFVPGGPGSQWRMMKLKRVYERAEEEGKSVEEVALDRFESLEAFLEAKEERRILDERSGRRASRNTDSKGKSRETEGERRFMFTDISGSGASSRSSSFRRPDVGNSIPSTPTLSGQGPGAASRRFDSLRLPSQGGTPRAQSHTPIPSVMTSSASIPGMKRALSPSSLNKLQAKVLRAKLVGASDAEALEKQYEQEVRKAHGEGEDGVRTRVELLPTLDARGRLYDVGLGKEDSPLPPGNRKKKEIVETRDPKTGDVIRINADDDSITLGEMLRQERFGAGMADQKNLDTEFARAIMSDGKYENDLDYIDDNAERLGRKKMRSDAMKRQFAINDYKRTQKVLATCPFCFGEDDSLPKAPVVAMGTRVYLSCTQYEELVQGHCLIVPIQHHLTMLEGDDDVWDEVRNFMKCLMRMFAEDDKGVVFYETVLSLKGQKHSFIECVPLPWAQFEQLPGYFKESILMSETEWSQHKKLIDFSARPGGFRRAMVANLPYFMVQFDHKGEKGYGHVIEGTSEAAGTGDDPEADIDEGEKGGGEFPRYFAGEIIGNILELEPRQWRHPRRIDFRQNKARVQKFKQKYERFDWTGMIGRS</sequence>
<reference evidence="5 6" key="1">
    <citation type="journal article" date="2018" name="Sci. Rep.">
        <title>Genome sequence of the cauliflower mushroom Sparassis crispa (Hanabiratake) and its association with beneficial usage.</title>
        <authorList>
            <person name="Kiyama R."/>
            <person name="Furutani Y."/>
            <person name="Kawaguchi K."/>
            <person name="Nakanishi T."/>
        </authorList>
    </citation>
    <scope>NUCLEOTIDE SEQUENCE [LARGE SCALE GENOMIC DNA]</scope>
</reference>
<feature type="region of interest" description="Disordered" evidence="2">
    <location>
        <begin position="725"/>
        <end position="745"/>
    </location>
</feature>
<evidence type="ECO:0000259" key="3">
    <source>
        <dbReference type="Pfam" id="PF04676"/>
    </source>
</evidence>
<feature type="region of interest" description="Disordered" evidence="2">
    <location>
        <begin position="1"/>
        <end position="222"/>
    </location>
</feature>
<dbReference type="InterPro" id="IPR040194">
    <property type="entry name" value="Cwf19-like"/>
</dbReference>
<protein>
    <submittedName>
        <fullName evidence="5">Pre-mRNA-splicing factor cwf19</fullName>
    </submittedName>
</protein>
<dbReference type="InterPro" id="IPR036265">
    <property type="entry name" value="HIT-like_sf"/>
</dbReference>
<gene>
    <name evidence="5" type="ORF">SCP_0700720</name>
</gene>
<feature type="region of interest" description="Disordered" evidence="2">
    <location>
        <begin position="259"/>
        <end position="365"/>
    </location>
</feature>
<dbReference type="GO" id="GO:0000398">
    <property type="term" value="P:mRNA splicing, via spliceosome"/>
    <property type="evidence" value="ECO:0007669"/>
    <property type="project" value="TreeGrafter"/>
</dbReference>
<dbReference type="RefSeq" id="XP_027615805.1">
    <property type="nucleotide sequence ID" value="XM_027760004.1"/>
</dbReference>
<dbReference type="OrthoDB" id="2113965at2759"/>
<feature type="compositionally biased region" description="Polar residues" evidence="2">
    <location>
        <begin position="346"/>
        <end position="365"/>
    </location>
</feature>
<evidence type="ECO:0000313" key="5">
    <source>
        <dbReference type="EMBL" id="GBE84892.1"/>
    </source>
</evidence>